<name>A0ABU6QV76_9FABA</name>
<reference evidence="2 3" key="1">
    <citation type="journal article" date="2023" name="Plants (Basel)">
        <title>Bridging the Gap: Combining Genomics and Transcriptomics Approaches to Understand Stylosanthes scabra, an Orphan Legume from the Brazilian Caatinga.</title>
        <authorList>
            <person name="Ferreira-Neto J.R.C."/>
            <person name="da Silva M.D."/>
            <person name="Binneck E."/>
            <person name="de Melo N.F."/>
            <person name="da Silva R.H."/>
            <person name="de Melo A.L.T.M."/>
            <person name="Pandolfi V."/>
            <person name="Bustamante F.O."/>
            <person name="Brasileiro-Vidal A.C."/>
            <person name="Benko-Iseppon A.M."/>
        </authorList>
    </citation>
    <scope>NUCLEOTIDE SEQUENCE [LARGE SCALE GENOMIC DNA]</scope>
    <source>
        <tissue evidence="2">Leaves</tissue>
    </source>
</reference>
<proteinExistence type="predicted"/>
<feature type="domain" description="PB1-like" evidence="1">
    <location>
        <begin position="2"/>
        <end position="67"/>
    </location>
</feature>
<dbReference type="EMBL" id="JASCZI010001972">
    <property type="protein sequence ID" value="MED6115698.1"/>
    <property type="molecule type" value="Genomic_DNA"/>
</dbReference>
<organism evidence="2 3">
    <name type="scientific">Stylosanthes scabra</name>
    <dbReference type="NCBI Taxonomy" id="79078"/>
    <lineage>
        <taxon>Eukaryota</taxon>
        <taxon>Viridiplantae</taxon>
        <taxon>Streptophyta</taxon>
        <taxon>Embryophyta</taxon>
        <taxon>Tracheophyta</taxon>
        <taxon>Spermatophyta</taxon>
        <taxon>Magnoliopsida</taxon>
        <taxon>eudicotyledons</taxon>
        <taxon>Gunneridae</taxon>
        <taxon>Pentapetalae</taxon>
        <taxon>rosids</taxon>
        <taxon>fabids</taxon>
        <taxon>Fabales</taxon>
        <taxon>Fabaceae</taxon>
        <taxon>Papilionoideae</taxon>
        <taxon>50 kb inversion clade</taxon>
        <taxon>dalbergioids sensu lato</taxon>
        <taxon>Dalbergieae</taxon>
        <taxon>Pterocarpus clade</taxon>
        <taxon>Stylosanthes</taxon>
    </lineage>
</organism>
<dbReference type="Proteomes" id="UP001341840">
    <property type="component" value="Unassembled WGS sequence"/>
</dbReference>
<evidence type="ECO:0000313" key="3">
    <source>
        <dbReference type="Proteomes" id="UP001341840"/>
    </source>
</evidence>
<accession>A0ABU6QV76</accession>
<keyword evidence="3" id="KW-1185">Reference proteome</keyword>
<gene>
    <name evidence="2" type="ORF">PIB30_093173</name>
</gene>
<dbReference type="InterPro" id="IPR058594">
    <property type="entry name" value="PB1-like_dom_pln"/>
</dbReference>
<protein>
    <recommendedName>
        <fullName evidence="1">PB1-like domain-containing protein</fullName>
    </recommendedName>
</protein>
<evidence type="ECO:0000259" key="1">
    <source>
        <dbReference type="Pfam" id="PF26130"/>
    </source>
</evidence>
<dbReference type="Pfam" id="PF26130">
    <property type="entry name" value="PB1-like"/>
    <property type="match status" value="1"/>
</dbReference>
<sequence length="71" mass="8420">MDKIDVVYHHGGEFVTNKDGVLVYKMEAIDVEEKIDVDTFDVFAMRNHYLALGYEKIEERWWLVPDRSLQT</sequence>
<evidence type="ECO:0000313" key="2">
    <source>
        <dbReference type="EMBL" id="MED6115698.1"/>
    </source>
</evidence>
<comment type="caution">
    <text evidence="2">The sequence shown here is derived from an EMBL/GenBank/DDBJ whole genome shotgun (WGS) entry which is preliminary data.</text>
</comment>